<dbReference type="AlphaFoldDB" id="A0AA39WWB9"/>
<reference evidence="1" key="1">
    <citation type="submission" date="2023-06" db="EMBL/GenBank/DDBJ databases">
        <title>Genome-scale phylogeny and comparative genomics of the fungal order Sordariales.</title>
        <authorList>
            <consortium name="Lawrence Berkeley National Laboratory"/>
            <person name="Hensen N."/>
            <person name="Bonometti L."/>
            <person name="Westerberg I."/>
            <person name="Brannstrom I.O."/>
            <person name="Guillou S."/>
            <person name="Cros-Aarteil S."/>
            <person name="Calhoun S."/>
            <person name="Haridas S."/>
            <person name="Kuo A."/>
            <person name="Mondo S."/>
            <person name="Pangilinan J."/>
            <person name="Riley R."/>
            <person name="Labutti K."/>
            <person name="Andreopoulos B."/>
            <person name="Lipzen A."/>
            <person name="Chen C."/>
            <person name="Yanf M."/>
            <person name="Daum C."/>
            <person name="Ng V."/>
            <person name="Clum A."/>
            <person name="Steindorff A."/>
            <person name="Ohm R."/>
            <person name="Martin F."/>
            <person name="Silar P."/>
            <person name="Natvig D."/>
            <person name="Lalanne C."/>
            <person name="Gautier V."/>
            <person name="Ament-Velasquez S.L."/>
            <person name="Kruys A."/>
            <person name="Hutchinson M.I."/>
            <person name="Powell A.J."/>
            <person name="Barry K."/>
            <person name="Miller A.N."/>
            <person name="Grigoriev I.V."/>
            <person name="Debuchy R."/>
            <person name="Gladieux P."/>
            <person name="Thoren M.H."/>
            <person name="Johannesson H."/>
        </authorList>
    </citation>
    <scope>NUCLEOTIDE SEQUENCE</scope>
    <source>
        <strain evidence="1">CBS 606.72</strain>
    </source>
</reference>
<keyword evidence="2" id="KW-1185">Reference proteome</keyword>
<dbReference type="GO" id="GO:0003676">
    <property type="term" value="F:nucleic acid binding"/>
    <property type="evidence" value="ECO:0007669"/>
    <property type="project" value="InterPro"/>
</dbReference>
<protein>
    <submittedName>
        <fullName evidence="1">Uncharacterized protein</fullName>
    </submittedName>
</protein>
<sequence>MRGCDWLNKSFNTLVIATNSSYVADSVDTQIKGRIDNGLKTESDNDIDDRYLWNIFLGELEVWADLGLTVQLWRVPGELNLATFTKVGLGHFGYIGDSNWGAARELLVLAMLGILDGTLGDCSCYNSESGEHDYPIEPMGITRRLSRMVASRERPDDEGMDYVMDYSTGGTDCMQMLFDQLDQLREYVERVDEAMEKDLN</sequence>
<name>A0AA39WWB9_9PEZI</name>
<dbReference type="InterPro" id="IPR036397">
    <property type="entry name" value="RNaseH_sf"/>
</dbReference>
<accession>A0AA39WWB9</accession>
<dbReference type="EMBL" id="JAULSU010000003">
    <property type="protein sequence ID" value="KAK0622802.1"/>
    <property type="molecule type" value="Genomic_DNA"/>
</dbReference>
<evidence type="ECO:0000313" key="2">
    <source>
        <dbReference type="Proteomes" id="UP001175000"/>
    </source>
</evidence>
<organism evidence="1 2">
    <name type="scientific">Immersiella caudata</name>
    <dbReference type="NCBI Taxonomy" id="314043"/>
    <lineage>
        <taxon>Eukaryota</taxon>
        <taxon>Fungi</taxon>
        <taxon>Dikarya</taxon>
        <taxon>Ascomycota</taxon>
        <taxon>Pezizomycotina</taxon>
        <taxon>Sordariomycetes</taxon>
        <taxon>Sordariomycetidae</taxon>
        <taxon>Sordariales</taxon>
        <taxon>Lasiosphaeriaceae</taxon>
        <taxon>Immersiella</taxon>
    </lineage>
</organism>
<comment type="caution">
    <text evidence="1">The sequence shown here is derived from an EMBL/GenBank/DDBJ whole genome shotgun (WGS) entry which is preliminary data.</text>
</comment>
<proteinExistence type="predicted"/>
<dbReference type="Gene3D" id="3.30.420.10">
    <property type="entry name" value="Ribonuclease H-like superfamily/Ribonuclease H"/>
    <property type="match status" value="1"/>
</dbReference>
<gene>
    <name evidence="1" type="ORF">B0T14DRAFT_601478</name>
</gene>
<evidence type="ECO:0000313" key="1">
    <source>
        <dbReference type="EMBL" id="KAK0622802.1"/>
    </source>
</evidence>
<dbReference type="Proteomes" id="UP001175000">
    <property type="component" value="Unassembled WGS sequence"/>
</dbReference>